<name>A0AAE3QMM5_9BACT</name>
<evidence type="ECO:0000256" key="1">
    <source>
        <dbReference type="SAM" id="Phobius"/>
    </source>
</evidence>
<evidence type="ECO:0000313" key="3">
    <source>
        <dbReference type="Proteomes" id="UP001241110"/>
    </source>
</evidence>
<proteinExistence type="predicted"/>
<keyword evidence="1" id="KW-1133">Transmembrane helix</keyword>
<reference evidence="2" key="1">
    <citation type="submission" date="2023-05" db="EMBL/GenBank/DDBJ databases">
        <authorList>
            <person name="Zhang X."/>
        </authorList>
    </citation>
    <scope>NUCLEOTIDE SEQUENCE</scope>
    <source>
        <strain evidence="2">YF14B1</strain>
    </source>
</reference>
<sequence>MYLLIAFPIIAVITLLSFLLARINESVMQKLAAGLLFLLKSFVVLGLLLLAFLFVVLTNWG</sequence>
<dbReference type="EMBL" id="JASJOS010000002">
    <property type="protein sequence ID" value="MDJ1479860.1"/>
    <property type="molecule type" value="Genomic_DNA"/>
</dbReference>
<dbReference type="Proteomes" id="UP001241110">
    <property type="component" value="Unassembled WGS sequence"/>
</dbReference>
<gene>
    <name evidence="2" type="ORF">QNI16_05140</name>
</gene>
<dbReference type="AlphaFoldDB" id="A0AAE3QMM5"/>
<comment type="caution">
    <text evidence="2">The sequence shown here is derived from an EMBL/GenBank/DDBJ whole genome shotgun (WGS) entry which is preliminary data.</text>
</comment>
<organism evidence="2 3">
    <name type="scientific">Xanthocytophaga flava</name>
    <dbReference type="NCBI Taxonomy" id="3048013"/>
    <lineage>
        <taxon>Bacteria</taxon>
        <taxon>Pseudomonadati</taxon>
        <taxon>Bacteroidota</taxon>
        <taxon>Cytophagia</taxon>
        <taxon>Cytophagales</taxon>
        <taxon>Rhodocytophagaceae</taxon>
        <taxon>Xanthocytophaga</taxon>
    </lineage>
</organism>
<keyword evidence="1" id="KW-0472">Membrane</keyword>
<evidence type="ECO:0000313" key="2">
    <source>
        <dbReference type="EMBL" id="MDJ1479860.1"/>
    </source>
</evidence>
<accession>A0AAE3QMM5</accession>
<keyword evidence="1" id="KW-0812">Transmembrane</keyword>
<protein>
    <submittedName>
        <fullName evidence="2">Uncharacterized protein</fullName>
    </submittedName>
</protein>
<feature type="transmembrane region" description="Helical" evidence="1">
    <location>
        <begin position="31"/>
        <end position="57"/>
    </location>
</feature>